<name>A0ABU1Q9G1_9BACL</name>
<keyword evidence="2" id="KW-1185">Reference proteome</keyword>
<comment type="caution">
    <text evidence="1">The sequence shown here is derived from an EMBL/GenBank/DDBJ whole genome shotgun (WGS) entry which is preliminary data.</text>
</comment>
<dbReference type="EMBL" id="JAVDUG010000001">
    <property type="protein sequence ID" value="MDR6776274.1"/>
    <property type="molecule type" value="Genomic_DNA"/>
</dbReference>
<dbReference type="Proteomes" id="UP001266807">
    <property type="component" value="Unassembled WGS sequence"/>
</dbReference>
<evidence type="ECO:0000313" key="1">
    <source>
        <dbReference type="EMBL" id="MDR6776274.1"/>
    </source>
</evidence>
<evidence type="ECO:0000313" key="2">
    <source>
        <dbReference type="Proteomes" id="UP001266807"/>
    </source>
</evidence>
<accession>A0ABU1Q9G1</accession>
<gene>
    <name evidence="1" type="ORF">J2W98_000521</name>
</gene>
<protein>
    <submittedName>
        <fullName evidence="1">Uncharacterized protein</fullName>
    </submittedName>
</protein>
<organism evidence="1 2">
    <name type="scientific">Paenibacillus peoriae</name>
    <dbReference type="NCBI Taxonomy" id="59893"/>
    <lineage>
        <taxon>Bacteria</taxon>
        <taxon>Bacillati</taxon>
        <taxon>Bacillota</taxon>
        <taxon>Bacilli</taxon>
        <taxon>Bacillales</taxon>
        <taxon>Paenibacillaceae</taxon>
        <taxon>Paenibacillus</taxon>
    </lineage>
</organism>
<sequence length="78" mass="8822">MTHEVKTDSSNQKFIEVETVKGVESLRITYVKDGFTGSPCLRLNIRPHGKSPRPGPEFDLEYTPEFLSAITQLLIETK</sequence>
<proteinExistence type="predicted"/>
<reference evidence="1 2" key="1">
    <citation type="submission" date="2023-07" db="EMBL/GenBank/DDBJ databases">
        <title>Sorghum-associated microbial communities from plants grown in Nebraska, USA.</title>
        <authorList>
            <person name="Schachtman D."/>
        </authorList>
    </citation>
    <scope>NUCLEOTIDE SEQUENCE [LARGE SCALE GENOMIC DNA]</scope>
    <source>
        <strain evidence="1 2">BE143</strain>
    </source>
</reference>
<dbReference type="RefSeq" id="WP_310165990.1">
    <property type="nucleotide sequence ID" value="NZ_JAVDUG010000001.1"/>
</dbReference>